<protein>
    <submittedName>
        <fullName evidence="2">Beta-lactamase domain protein</fullName>
    </submittedName>
</protein>
<dbReference type="InterPro" id="IPR001279">
    <property type="entry name" value="Metallo-B-lactamas"/>
</dbReference>
<dbReference type="SUPFAM" id="SSF56281">
    <property type="entry name" value="Metallo-hydrolase/oxidoreductase"/>
    <property type="match status" value="1"/>
</dbReference>
<dbReference type="InterPro" id="IPR041712">
    <property type="entry name" value="DHPS-like_MBL-fold"/>
</dbReference>
<dbReference type="Pfam" id="PF00753">
    <property type="entry name" value="Lactamase_B"/>
    <property type="match status" value="1"/>
</dbReference>
<dbReference type="AlphaFoldDB" id="A8ZT58"/>
<evidence type="ECO:0000313" key="2">
    <source>
        <dbReference type="EMBL" id="ABW67741.1"/>
    </source>
</evidence>
<dbReference type="SMART" id="SM00849">
    <property type="entry name" value="Lactamase_B"/>
    <property type="match status" value="1"/>
</dbReference>
<reference evidence="2 3" key="1">
    <citation type="submission" date="2007-10" db="EMBL/GenBank/DDBJ databases">
        <title>Complete sequence of Desulfococcus oleovorans Hxd3.</title>
        <authorList>
            <consortium name="US DOE Joint Genome Institute"/>
            <person name="Copeland A."/>
            <person name="Lucas S."/>
            <person name="Lapidus A."/>
            <person name="Barry K."/>
            <person name="Glavina del Rio T."/>
            <person name="Dalin E."/>
            <person name="Tice H."/>
            <person name="Pitluck S."/>
            <person name="Kiss H."/>
            <person name="Brettin T."/>
            <person name="Bruce D."/>
            <person name="Detter J.C."/>
            <person name="Han C."/>
            <person name="Schmutz J."/>
            <person name="Larimer F."/>
            <person name="Land M."/>
            <person name="Hauser L."/>
            <person name="Kyrpides N."/>
            <person name="Kim E."/>
            <person name="Wawrik B."/>
            <person name="Richardson P."/>
        </authorList>
    </citation>
    <scope>NUCLEOTIDE SEQUENCE [LARGE SCALE GENOMIC DNA]</scope>
    <source>
        <strain evidence="3">DSM 6200 / JCM 39069 / Hxd3</strain>
    </source>
</reference>
<gene>
    <name evidence="2" type="ordered locus">Dole_1937</name>
</gene>
<proteinExistence type="predicted"/>
<dbReference type="InterPro" id="IPR052926">
    <property type="entry name" value="Metallo-beta-lactamase_dom"/>
</dbReference>
<dbReference type="HOGENOM" id="CLU_036012_1_0_7"/>
<dbReference type="GO" id="GO:0016740">
    <property type="term" value="F:transferase activity"/>
    <property type="evidence" value="ECO:0007669"/>
    <property type="project" value="TreeGrafter"/>
</dbReference>
<dbReference type="KEGG" id="dol:Dole_1937"/>
<keyword evidence="3" id="KW-1185">Reference proteome</keyword>
<sequence>MKLTLLYDNTAWGERLTPDWGFACLVEAHGRNILFDTGARGDILQNNMVVLGIAPDTINAVVISHDHWDHTGGLAGLLRVCHPTAIHVPSAFQNVPNVQVSVVEQPTELFPGIWSTGTLAGMEQSLVVVRPDGSTVVVAGCSHPGVNAILEAARRVGPVHALVGGLHGFEDFDAVKDIHVLCPTHCTQFISTIKSRYPHAYVEGGAGRVLDI</sequence>
<dbReference type="CDD" id="cd07713">
    <property type="entry name" value="DHPS-like_MBL-fold"/>
    <property type="match status" value="1"/>
</dbReference>
<evidence type="ECO:0000259" key="1">
    <source>
        <dbReference type="SMART" id="SM00849"/>
    </source>
</evidence>
<dbReference type="Gene3D" id="3.60.15.10">
    <property type="entry name" value="Ribonuclease Z/Hydroxyacylglutathione hydrolase-like"/>
    <property type="match status" value="1"/>
</dbReference>
<evidence type="ECO:0000313" key="3">
    <source>
        <dbReference type="Proteomes" id="UP000008561"/>
    </source>
</evidence>
<dbReference type="RefSeq" id="WP_012175353.1">
    <property type="nucleotide sequence ID" value="NC_009943.1"/>
</dbReference>
<accession>A8ZT58</accession>
<dbReference type="STRING" id="96561.Dole_1937"/>
<dbReference type="PANTHER" id="PTHR13754">
    <property type="entry name" value="METALLO-BETA-LACTAMASE SUPERFAMILY PROTEIN"/>
    <property type="match status" value="1"/>
</dbReference>
<feature type="domain" description="Metallo-beta-lactamase" evidence="1">
    <location>
        <begin position="20"/>
        <end position="185"/>
    </location>
</feature>
<name>A8ZT58_DESOH</name>
<organism evidence="2 3">
    <name type="scientific">Desulfosudis oleivorans (strain DSM 6200 / JCM 39069 / Hxd3)</name>
    <name type="common">Desulfococcus oleovorans</name>
    <dbReference type="NCBI Taxonomy" id="96561"/>
    <lineage>
        <taxon>Bacteria</taxon>
        <taxon>Pseudomonadati</taxon>
        <taxon>Thermodesulfobacteriota</taxon>
        <taxon>Desulfobacteria</taxon>
        <taxon>Desulfobacterales</taxon>
        <taxon>Desulfosudaceae</taxon>
        <taxon>Desulfosudis</taxon>
    </lineage>
</organism>
<dbReference type="eggNOG" id="COG1237">
    <property type="taxonomic scope" value="Bacteria"/>
</dbReference>
<dbReference type="PANTHER" id="PTHR13754:SF13">
    <property type="entry name" value="METALLO-BETA-LACTAMASE SUPERFAMILY PROTEIN (AFU_ORTHOLOGUE AFUA_3G07630)"/>
    <property type="match status" value="1"/>
</dbReference>
<dbReference type="InterPro" id="IPR036866">
    <property type="entry name" value="RibonucZ/Hydroxyglut_hydro"/>
</dbReference>
<dbReference type="EMBL" id="CP000859">
    <property type="protein sequence ID" value="ABW67741.1"/>
    <property type="molecule type" value="Genomic_DNA"/>
</dbReference>
<dbReference type="Proteomes" id="UP000008561">
    <property type="component" value="Chromosome"/>
</dbReference>